<dbReference type="OrthoDB" id="3826327at2"/>
<dbReference type="EMBL" id="FOJN01000001">
    <property type="protein sequence ID" value="SFA38611.1"/>
    <property type="molecule type" value="Genomic_DNA"/>
</dbReference>
<dbReference type="RefSeq" id="WP_074921672.1">
    <property type="nucleotide sequence ID" value="NZ_FOJN01000001.1"/>
</dbReference>
<evidence type="ECO:0000313" key="3">
    <source>
        <dbReference type="Proteomes" id="UP000182054"/>
    </source>
</evidence>
<reference evidence="2 3" key="1">
    <citation type="submission" date="2016-10" db="EMBL/GenBank/DDBJ databases">
        <authorList>
            <person name="de Groot N.N."/>
        </authorList>
    </citation>
    <scope>NUCLEOTIDE SEQUENCE [LARGE SCALE GENOMIC DNA]</scope>
    <source>
        <strain evidence="2 3">DSM 44908</strain>
    </source>
</reference>
<accession>A0A1I0SGG3</accession>
<dbReference type="Gene3D" id="3.30.530.20">
    <property type="match status" value="1"/>
</dbReference>
<protein>
    <recommendedName>
        <fullName evidence="4">Polyketide cyclase / dehydrase and lipid transport</fullName>
    </recommendedName>
</protein>
<sequence length="136" mass="14498">MSSVQVADQTFVAAPPAAIAAVVGDPRRWRAWFPRLAVAVTDDRGDKGVRWSVAGELVGTMEVWLEPSLDGAILHYFLHAEPTDRTASAPALDRARRVAGKAMSFEIKAMLEAGRAPGEPPRHTASAPGTDPGVRS</sequence>
<dbReference type="GeneID" id="85484226"/>
<dbReference type="InterPro" id="IPR023393">
    <property type="entry name" value="START-like_dom_sf"/>
</dbReference>
<proteinExistence type="predicted"/>
<dbReference type="AlphaFoldDB" id="A0A1I0SGG3"/>
<name>A0A1I0SGG3_9NOCA</name>
<organism evidence="2 3">
    <name type="scientific">Rhodococcoides kroppenstedtii</name>
    <dbReference type="NCBI Taxonomy" id="293050"/>
    <lineage>
        <taxon>Bacteria</taxon>
        <taxon>Bacillati</taxon>
        <taxon>Actinomycetota</taxon>
        <taxon>Actinomycetes</taxon>
        <taxon>Mycobacteriales</taxon>
        <taxon>Nocardiaceae</taxon>
        <taxon>Rhodococcoides</taxon>
    </lineage>
</organism>
<dbReference type="SUPFAM" id="SSF55961">
    <property type="entry name" value="Bet v1-like"/>
    <property type="match status" value="1"/>
</dbReference>
<evidence type="ECO:0000313" key="2">
    <source>
        <dbReference type="EMBL" id="SFA38611.1"/>
    </source>
</evidence>
<dbReference type="Proteomes" id="UP000182054">
    <property type="component" value="Unassembled WGS sequence"/>
</dbReference>
<feature type="region of interest" description="Disordered" evidence="1">
    <location>
        <begin position="112"/>
        <end position="136"/>
    </location>
</feature>
<gene>
    <name evidence="2" type="ORF">SAMN05444374_101160</name>
</gene>
<evidence type="ECO:0000256" key="1">
    <source>
        <dbReference type="SAM" id="MobiDB-lite"/>
    </source>
</evidence>
<evidence type="ECO:0008006" key="4">
    <source>
        <dbReference type="Google" id="ProtNLM"/>
    </source>
</evidence>